<gene>
    <name evidence="1" type="ORF">JD854_RS23880</name>
</gene>
<sequence length="116" mass="13305">MKKITIKSDLNESDYVMYSIIWDKEENIYIDISDLKNMNDIVYCAKLALSMPQSNFSIAVLEHLAEIKNMPMDILEKIILTGDAGCCESVCMRTDLNYKLRKICGGLELTHKIHEN</sequence>
<reference evidence="1" key="2">
    <citation type="submission" date="2022-05" db="EMBL/GenBank/DDBJ databases">
        <authorList>
            <consortium name="NCBI Pathogen Detection Project"/>
        </authorList>
    </citation>
    <scope>NUCLEOTIDE SEQUENCE</scope>
    <source>
        <strain evidence="1">CAV1698</strain>
    </source>
</reference>
<proteinExistence type="predicted"/>
<dbReference type="AlphaFoldDB" id="A0A9C7V577"/>
<dbReference type="EMBL" id="DACYAJ020000046">
    <property type="protein sequence ID" value="HCD1258083.1"/>
    <property type="molecule type" value="Genomic_DNA"/>
</dbReference>
<protein>
    <submittedName>
        <fullName evidence="1">Uncharacterized protein</fullName>
    </submittedName>
</protein>
<dbReference type="Proteomes" id="UP000862426">
    <property type="component" value="Unassembled WGS sequence"/>
</dbReference>
<evidence type="ECO:0000313" key="2">
    <source>
        <dbReference type="Proteomes" id="UP000862426"/>
    </source>
</evidence>
<evidence type="ECO:0000313" key="1">
    <source>
        <dbReference type="EMBL" id="HCD1258083.1"/>
    </source>
</evidence>
<comment type="caution">
    <text evidence="1">The sequence shown here is derived from an EMBL/GenBank/DDBJ whole genome shotgun (WGS) entry which is preliminary data.</text>
</comment>
<organism evidence="1 2">
    <name type="scientific">Citrobacter amalonaticus</name>
    <dbReference type="NCBI Taxonomy" id="35703"/>
    <lineage>
        <taxon>Bacteria</taxon>
        <taxon>Pseudomonadati</taxon>
        <taxon>Pseudomonadota</taxon>
        <taxon>Gammaproteobacteria</taxon>
        <taxon>Enterobacterales</taxon>
        <taxon>Enterobacteriaceae</taxon>
        <taxon>Citrobacter</taxon>
    </lineage>
</organism>
<name>A0A9C7V577_CITAM</name>
<accession>A0A9C7V577</accession>
<reference evidence="1" key="1">
    <citation type="journal article" date="2018" name="Genome Biol.">
        <title>SKESA: strategic k-mer extension for scrupulous assemblies.</title>
        <authorList>
            <person name="Souvorov A."/>
            <person name="Agarwala R."/>
            <person name="Lipman D.J."/>
        </authorList>
    </citation>
    <scope>NUCLEOTIDE SEQUENCE</scope>
    <source>
        <strain evidence="1">CAV1698</strain>
    </source>
</reference>